<dbReference type="EMBL" id="JAMBOP010000034">
    <property type="protein sequence ID" value="MCM3738097.1"/>
    <property type="molecule type" value="Genomic_DNA"/>
</dbReference>
<evidence type="ECO:0000313" key="1">
    <source>
        <dbReference type="EMBL" id="MCM3738097.1"/>
    </source>
</evidence>
<protein>
    <submittedName>
        <fullName evidence="1">Signal peptide protein</fullName>
    </submittedName>
</protein>
<name>A0ACC6AB08_9BACI</name>
<organism evidence="1 2">
    <name type="scientific">Bacillus cytotoxicus</name>
    <dbReference type="NCBI Taxonomy" id="580165"/>
    <lineage>
        <taxon>Bacteria</taxon>
        <taxon>Bacillati</taxon>
        <taxon>Bacillota</taxon>
        <taxon>Bacilli</taxon>
        <taxon>Bacillales</taxon>
        <taxon>Bacillaceae</taxon>
        <taxon>Bacillus</taxon>
        <taxon>Bacillus cereus group</taxon>
    </lineage>
</organism>
<reference evidence="1" key="1">
    <citation type="submission" date="2022-05" db="EMBL/GenBank/DDBJ databases">
        <title>Comparative Genomics of Spacecraft Associated Microbes.</title>
        <authorList>
            <person name="Tran M.T."/>
            <person name="Wright A."/>
            <person name="Seuylemezian A."/>
            <person name="Eisen J."/>
            <person name="Coil D."/>
        </authorList>
    </citation>
    <scope>NUCLEOTIDE SEQUENCE</scope>
    <source>
        <strain evidence="1">FAIRING 10M-2.2</strain>
    </source>
</reference>
<keyword evidence="2" id="KW-1185">Reference proteome</keyword>
<gene>
    <name evidence="1" type="ORF">M3215_20480</name>
</gene>
<accession>A0ACC6AB08</accession>
<proteinExistence type="predicted"/>
<comment type="caution">
    <text evidence="1">The sequence shown here is derived from an EMBL/GenBank/DDBJ whole genome shotgun (WGS) entry which is preliminary data.</text>
</comment>
<dbReference type="Proteomes" id="UP001202289">
    <property type="component" value="Unassembled WGS sequence"/>
</dbReference>
<evidence type="ECO:0000313" key="2">
    <source>
        <dbReference type="Proteomes" id="UP001202289"/>
    </source>
</evidence>
<sequence>MLDIAMIAILVVLVGLMIGIARWSDHVMKEGKKR</sequence>